<name>A0A0L7R5S1_9HYME</name>
<dbReference type="CDD" id="cd19494">
    <property type="entry name" value="Elp4"/>
    <property type="match status" value="1"/>
</dbReference>
<dbReference type="GO" id="GO:0005737">
    <property type="term" value="C:cytoplasm"/>
    <property type="evidence" value="ECO:0007669"/>
    <property type="project" value="UniProtKB-SubCell"/>
</dbReference>
<comment type="similarity">
    <text evidence="4">Belongs to the ELP4 family.</text>
</comment>
<sequence length="372" mass="42515">MDLNTAKGSNIDGRWSSASGTSPSSRNSLTLISSGISTLDHIIGGGLPVGSLFLIEEDRYGTYAKVMIKHFMAESVVTNQPLLIASKDTKPTQFVSEIPAVAEDTKKFDPLSYKKYKKDEEMQIAWRYQHMHLMHTLIKGNYFGHYYDLTKPMKKEVIEKADITQWYDDSCPEKDSGFNNKAYTKLLVHIQETLKKGQYSISENPPKRQILRVVIHSLGSKSWFSDSEDDTHKDLLKFLFLFRALLRYHYAVGMVTVPTEVLDNSNSIVERIEHMSDIAIRLESFAGSQKERNMLFREYHGLLHSRKMLALNTIGPRDPELVDFVFKLRRSKFIIEVLHIPPELEDTTEMELPLGISVPGCSNQGYKKLLDF</sequence>
<evidence type="ECO:0000256" key="8">
    <source>
        <dbReference type="ARBA" id="ARBA00023242"/>
    </source>
</evidence>
<reference evidence="10 11" key="1">
    <citation type="submission" date="2015-07" db="EMBL/GenBank/DDBJ databases">
        <title>The genome of Habropoda laboriosa.</title>
        <authorList>
            <person name="Pan H."/>
            <person name="Kapheim K."/>
        </authorList>
    </citation>
    <scope>NUCLEOTIDE SEQUENCE [LARGE SCALE GENOMIC DNA]</scope>
    <source>
        <strain evidence="10">0110345459</strain>
    </source>
</reference>
<dbReference type="PANTHER" id="PTHR12896">
    <property type="entry name" value="PAX6 NEIGHBOR PROTEIN PAXNEB"/>
    <property type="match status" value="1"/>
</dbReference>
<evidence type="ECO:0000256" key="4">
    <source>
        <dbReference type="ARBA" id="ARBA00007573"/>
    </source>
</evidence>
<dbReference type="GO" id="GO:0008023">
    <property type="term" value="C:transcription elongation factor complex"/>
    <property type="evidence" value="ECO:0007669"/>
    <property type="project" value="TreeGrafter"/>
</dbReference>
<protein>
    <recommendedName>
        <fullName evidence="5">Elongator complex protein 4</fullName>
    </recommendedName>
</protein>
<dbReference type="GO" id="GO:0033588">
    <property type="term" value="C:elongator holoenzyme complex"/>
    <property type="evidence" value="ECO:0007669"/>
    <property type="project" value="InterPro"/>
</dbReference>
<proteinExistence type="inferred from homology"/>
<gene>
    <name evidence="10" type="ORF">WH47_07257</name>
</gene>
<comment type="subcellular location">
    <subcellularLocation>
        <location evidence="2">Cytoplasm</location>
    </subcellularLocation>
    <subcellularLocation>
        <location evidence="1">Nucleus</location>
    </subcellularLocation>
</comment>
<dbReference type="UniPathway" id="UPA00988"/>
<evidence type="ECO:0000256" key="3">
    <source>
        <dbReference type="ARBA" id="ARBA00005043"/>
    </source>
</evidence>
<dbReference type="Pfam" id="PF05625">
    <property type="entry name" value="PAXNEB"/>
    <property type="match status" value="1"/>
</dbReference>
<keyword evidence="7" id="KW-0819">tRNA processing</keyword>
<dbReference type="AlphaFoldDB" id="A0A0L7R5S1"/>
<dbReference type="EMBL" id="KQ414648">
    <property type="protein sequence ID" value="KOC66188.1"/>
    <property type="molecule type" value="Genomic_DNA"/>
</dbReference>
<organism evidence="10 11">
    <name type="scientific">Habropoda laboriosa</name>
    <dbReference type="NCBI Taxonomy" id="597456"/>
    <lineage>
        <taxon>Eukaryota</taxon>
        <taxon>Metazoa</taxon>
        <taxon>Ecdysozoa</taxon>
        <taxon>Arthropoda</taxon>
        <taxon>Hexapoda</taxon>
        <taxon>Insecta</taxon>
        <taxon>Pterygota</taxon>
        <taxon>Neoptera</taxon>
        <taxon>Endopterygota</taxon>
        <taxon>Hymenoptera</taxon>
        <taxon>Apocrita</taxon>
        <taxon>Aculeata</taxon>
        <taxon>Apoidea</taxon>
        <taxon>Anthophila</taxon>
        <taxon>Apidae</taxon>
        <taxon>Habropoda</taxon>
    </lineage>
</organism>
<dbReference type="InterPro" id="IPR008728">
    <property type="entry name" value="Elongator_complex_protein_4"/>
</dbReference>
<dbReference type="Proteomes" id="UP000053825">
    <property type="component" value="Unassembled WGS sequence"/>
</dbReference>
<keyword evidence="6" id="KW-0963">Cytoplasm</keyword>
<keyword evidence="11" id="KW-1185">Reference proteome</keyword>
<dbReference type="STRING" id="597456.A0A0L7R5S1"/>
<dbReference type="InterPro" id="IPR027417">
    <property type="entry name" value="P-loop_NTPase"/>
</dbReference>
<feature type="region of interest" description="Disordered" evidence="9">
    <location>
        <begin position="1"/>
        <end position="26"/>
    </location>
</feature>
<evidence type="ECO:0000256" key="2">
    <source>
        <dbReference type="ARBA" id="ARBA00004496"/>
    </source>
</evidence>
<evidence type="ECO:0000313" key="11">
    <source>
        <dbReference type="Proteomes" id="UP000053825"/>
    </source>
</evidence>
<evidence type="ECO:0000256" key="5">
    <source>
        <dbReference type="ARBA" id="ARBA00020265"/>
    </source>
</evidence>
<evidence type="ECO:0000313" key="10">
    <source>
        <dbReference type="EMBL" id="KOC66188.1"/>
    </source>
</evidence>
<evidence type="ECO:0000256" key="9">
    <source>
        <dbReference type="SAM" id="MobiDB-lite"/>
    </source>
</evidence>
<dbReference type="OrthoDB" id="289162at2759"/>
<evidence type="ECO:0000256" key="6">
    <source>
        <dbReference type="ARBA" id="ARBA00022490"/>
    </source>
</evidence>
<dbReference type="GO" id="GO:0002098">
    <property type="term" value="P:tRNA wobble uridine modification"/>
    <property type="evidence" value="ECO:0007669"/>
    <property type="project" value="InterPro"/>
</dbReference>
<accession>A0A0L7R5S1</accession>
<evidence type="ECO:0000256" key="1">
    <source>
        <dbReference type="ARBA" id="ARBA00004123"/>
    </source>
</evidence>
<evidence type="ECO:0000256" key="7">
    <source>
        <dbReference type="ARBA" id="ARBA00022694"/>
    </source>
</evidence>
<feature type="compositionally biased region" description="Polar residues" evidence="9">
    <location>
        <begin position="16"/>
        <end position="26"/>
    </location>
</feature>
<comment type="pathway">
    <text evidence="3">tRNA modification; 5-methoxycarbonylmethyl-2-thiouridine-tRNA biosynthesis.</text>
</comment>
<keyword evidence="8" id="KW-0539">Nucleus</keyword>
<dbReference type="PANTHER" id="PTHR12896:SF1">
    <property type="entry name" value="ELONGATOR COMPLEX PROTEIN 4"/>
    <property type="match status" value="1"/>
</dbReference>
<dbReference type="Gene3D" id="3.40.50.300">
    <property type="entry name" value="P-loop containing nucleotide triphosphate hydrolases"/>
    <property type="match status" value="1"/>
</dbReference>